<organism evidence="3 4">
    <name type="scientific">Shewanella pealeana (strain ATCC 700345 / ANG-SQ1)</name>
    <dbReference type="NCBI Taxonomy" id="398579"/>
    <lineage>
        <taxon>Bacteria</taxon>
        <taxon>Pseudomonadati</taxon>
        <taxon>Pseudomonadota</taxon>
        <taxon>Gammaproteobacteria</taxon>
        <taxon>Alteromonadales</taxon>
        <taxon>Shewanellaceae</taxon>
        <taxon>Shewanella</taxon>
    </lineage>
</organism>
<dbReference type="EMBL" id="CP000851">
    <property type="protein sequence ID" value="ABV88082.1"/>
    <property type="molecule type" value="Genomic_DNA"/>
</dbReference>
<dbReference type="Pfam" id="PF09832">
    <property type="entry name" value="DUF2059"/>
    <property type="match status" value="1"/>
</dbReference>
<evidence type="ECO:0000313" key="3">
    <source>
        <dbReference type="EMBL" id="ABV88082.1"/>
    </source>
</evidence>
<feature type="signal peptide" evidence="1">
    <location>
        <begin position="1"/>
        <end position="31"/>
    </location>
</feature>
<sequence>MTKLPNNWMLTMKFAVIPLLAIITFSTHAFAEQSSAETASEESVKQLMYKTGAGELGIQAMNQMLPALKNIIPDAPEAFWNDYMAKFNPEALVELTVPIYQKYLTEEEVQALNAFYDTPAGKKLIKVQPFIMQESMMAGQQWGQAVAQDVMTKYQMQNQ</sequence>
<evidence type="ECO:0000313" key="4">
    <source>
        <dbReference type="Proteomes" id="UP000002608"/>
    </source>
</evidence>
<keyword evidence="4" id="KW-1185">Reference proteome</keyword>
<gene>
    <name evidence="3" type="ordered locus">Spea_2762</name>
</gene>
<accession>A8H695</accession>
<reference evidence="3 4" key="1">
    <citation type="submission" date="2007-10" db="EMBL/GenBank/DDBJ databases">
        <title>Complete sequence of Shewanella pealeana ATCC 700345.</title>
        <authorList>
            <consortium name="US DOE Joint Genome Institute"/>
            <person name="Copeland A."/>
            <person name="Lucas S."/>
            <person name="Lapidus A."/>
            <person name="Barry K."/>
            <person name="Glavina del Rio T."/>
            <person name="Dalin E."/>
            <person name="Tice H."/>
            <person name="Pitluck S."/>
            <person name="Chertkov O."/>
            <person name="Brettin T."/>
            <person name="Bruce D."/>
            <person name="Detter J.C."/>
            <person name="Han C."/>
            <person name="Schmutz J."/>
            <person name="Larimer F."/>
            <person name="Land M."/>
            <person name="Hauser L."/>
            <person name="Kyrpides N."/>
            <person name="Kim E."/>
            <person name="Zhao J.-S.Z."/>
            <person name="Manno D."/>
            <person name="Hawari J."/>
            <person name="Richardson P."/>
        </authorList>
    </citation>
    <scope>NUCLEOTIDE SEQUENCE [LARGE SCALE GENOMIC DNA]</scope>
    <source>
        <strain evidence="4">ATCC 700345 / ANG-SQ1</strain>
    </source>
</reference>
<feature type="domain" description="DUF2059" evidence="2">
    <location>
        <begin position="91"/>
        <end position="149"/>
    </location>
</feature>
<dbReference type="STRING" id="398579.Spea_2762"/>
<dbReference type="HOGENOM" id="CLU_107918_0_1_6"/>
<dbReference type="Proteomes" id="UP000002608">
    <property type="component" value="Chromosome"/>
</dbReference>
<feature type="chain" id="PRO_5002723394" description="DUF2059 domain-containing protein" evidence="1">
    <location>
        <begin position="32"/>
        <end position="159"/>
    </location>
</feature>
<protein>
    <recommendedName>
        <fullName evidence="2">DUF2059 domain-containing protein</fullName>
    </recommendedName>
</protein>
<dbReference type="eggNOG" id="COG3184">
    <property type="taxonomic scope" value="Bacteria"/>
</dbReference>
<dbReference type="InterPro" id="IPR018637">
    <property type="entry name" value="DUF2059"/>
</dbReference>
<dbReference type="KEGG" id="spl:Spea_2762"/>
<keyword evidence="1" id="KW-0732">Signal</keyword>
<evidence type="ECO:0000259" key="2">
    <source>
        <dbReference type="Pfam" id="PF09832"/>
    </source>
</evidence>
<proteinExistence type="predicted"/>
<name>A8H695_SHEPA</name>
<evidence type="ECO:0000256" key="1">
    <source>
        <dbReference type="SAM" id="SignalP"/>
    </source>
</evidence>
<dbReference type="AlphaFoldDB" id="A8H695"/>